<accession>A0A938B3G2</accession>
<dbReference type="AlphaFoldDB" id="A0A938B3G2"/>
<name>A0A938B3G2_UNCTE</name>
<comment type="caution">
    <text evidence="1">The sequence shown here is derived from an EMBL/GenBank/DDBJ whole genome shotgun (WGS) entry which is preliminary data.</text>
</comment>
<dbReference type="Pfam" id="PF13875">
    <property type="entry name" value="DUF4202"/>
    <property type="match status" value="1"/>
</dbReference>
<dbReference type="Proteomes" id="UP000712673">
    <property type="component" value="Unassembled WGS sequence"/>
</dbReference>
<evidence type="ECO:0000313" key="2">
    <source>
        <dbReference type="Proteomes" id="UP000712673"/>
    </source>
</evidence>
<evidence type="ECO:0000313" key="1">
    <source>
        <dbReference type="EMBL" id="MBM3225029.1"/>
    </source>
</evidence>
<dbReference type="EMBL" id="VGLS01000461">
    <property type="protein sequence ID" value="MBM3225029.1"/>
    <property type="molecule type" value="Genomic_DNA"/>
</dbReference>
<sequence>MSTDQERFHAAISRFDAANAEDPSTETFQGQEYPKELLYAQRMSAWLAKLAPEASEVLRLAVRCQHIQRWTIPRHTYPMDRHGYLRWRTTLAKFHAETAGTILQEVGYDDVTITRVQSLLRKESLKRDSEVQCLEDVICLVFLESYVEVFATQHDEAKILDILQKTWKKMSPRGQEVAL</sequence>
<dbReference type="PANTHER" id="PTHR41729:SF1">
    <property type="entry name" value="GLUTAMYL-TRNA SYNTHETASE"/>
    <property type="match status" value="1"/>
</dbReference>
<reference evidence="1" key="1">
    <citation type="submission" date="2019-03" db="EMBL/GenBank/DDBJ databases">
        <title>Lake Tanganyika Metagenome-Assembled Genomes (MAGs).</title>
        <authorList>
            <person name="Tran P."/>
        </authorList>
    </citation>
    <scope>NUCLEOTIDE SEQUENCE</scope>
    <source>
        <strain evidence="1">K_DeepCast_65m_m2_066</strain>
    </source>
</reference>
<organism evidence="1 2">
    <name type="scientific">Tectimicrobiota bacterium</name>
    <dbReference type="NCBI Taxonomy" id="2528274"/>
    <lineage>
        <taxon>Bacteria</taxon>
        <taxon>Pseudomonadati</taxon>
        <taxon>Nitrospinota/Tectimicrobiota group</taxon>
        <taxon>Candidatus Tectimicrobiota</taxon>
    </lineage>
</organism>
<dbReference type="PANTHER" id="PTHR41729">
    <property type="entry name" value="GLUTAMYL-TRNA SYNTHETASE"/>
    <property type="match status" value="1"/>
</dbReference>
<proteinExistence type="predicted"/>
<dbReference type="InterPro" id="IPR025255">
    <property type="entry name" value="DUF4202"/>
</dbReference>
<protein>
    <submittedName>
        <fullName evidence="1">DUF4202 domain-containing protein</fullName>
    </submittedName>
</protein>
<feature type="non-terminal residue" evidence="1">
    <location>
        <position position="179"/>
    </location>
</feature>
<gene>
    <name evidence="1" type="ORF">FJZ47_14665</name>
</gene>